<accession>A0A9Q7EW37</accession>
<protein>
    <recommendedName>
        <fullName evidence="7">Glucose-6-phosphate isomerase</fullName>
        <shortName evidence="7">GPI</shortName>
        <ecNumber evidence="7">5.3.1.9</ecNumber>
    </recommendedName>
    <alternativeName>
        <fullName evidence="7">Phosphoglucose isomerase</fullName>
        <shortName evidence="7">PGI</shortName>
    </alternativeName>
    <alternativeName>
        <fullName evidence="7">Phosphohexose isomerase</fullName>
        <shortName evidence="7">PHI</shortName>
    </alternativeName>
</protein>
<evidence type="ECO:0000256" key="6">
    <source>
        <dbReference type="ARBA" id="ARBA00029321"/>
    </source>
</evidence>
<dbReference type="GO" id="GO:0048029">
    <property type="term" value="F:monosaccharide binding"/>
    <property type="evidence" value="ECO:0007669"/>
    <property type="project" value="TreeGrafter"/>
</dbReference>
<comment type="catalytic activity">
    <reaction evidence="6 7 8">
        <text>alpha-D-glucose 6-phosphate = beta-D-fructose 6-phosphate</text>
        <dbReference type="Rhea" id="RHEA:11816"/>
        <dbReference type="ChEBI" id="CHEBI:57634"/>
        <dbReference type="ChEBI" id="CHEBI:58225"/>
        <dbReference type="EC" id="5.3.1.9"/>
    </reaction>
</comment>
<feature type="active site" evidence="7">
    <location>
        <position position="427"/>
    </location>
</feature>
<keyword evidence="7" id="KW-0963">Cytoplasm</keyword>
<dbReference type="PROSITE" id="PS00174">
    <property type="entry name" value="P_GLUCOSE_ISOMERASE_2"/>
    <property type="match status" value="1"/>
</dbReference>
<comment type="pathway">
    <text evidence="7">Carbohydrate biosynthesis; gluconeogenesis.</text>
</comment>
<evidence type="ECO:0000256" key="4">
    <source>
        <dbReference type="ARBA" id="ARBA00023152"/>
    </source>
</evidence>
<name>A0A9Q7EW37_9BACT</name>
<comment type="function">
    <text evidence="7">Catalyzes the reversible isomerization of glucose-6-phosphate to fructose-6-phosphate.</text>
</comment>
<comment type="similarity">
    <text evidence="2 7 8">Belongs to the GPI family.</text>
</comment>
<reference evidence="10" key="1">
    <citation type="submission" date="2021-04" db="EMBL/GenBank/DDBJ databases">
        <title>A novel Synergistetes isolate from a pyrite-forming mixed culture.</title>
        <authorList>
            <person name="Bunk B."/>
            <person name="Sproer C."/>
            <person name="Spring S."/>
            <person name="Pester M."/>
        </authorList>
    </citation>
    <scope>NUCLEOTIDE SEQUENCE [LARGE SCALE GENOMIC DNA]</scope>
    <source>
        <strain evidence="10">J.5.4.2-T.3.5.2</strain>
    </source>
</reference>
<dbReference type="GO" id="GO:0051156">
    <property type="term" value="P:glucose 6-phosphate metabolic process"/>
    <property type="evidence" value="ECO:0007669"/>
    <property type="project" value="TreeGrafter"/>
</dbReference>
<sequence length="460" mass="49759">MTQNLLKLDFGAALPEGGSVPRNGSEWDALEEALRDADGWLRSDANRRRDGFGWLDLPQADLAEVIEAGQWLAAFDAVIQVGIGGSALGSLMVANALLHPCHNELSRSERGPRLYVADNADPAGTRALWEMVDPSRTALVVVSKSGSTAETMANFLWLWENLKKVLGEERALKQLLVVTDPEKGLLRAFVAEKKCRSLPLPSTVGGRYSVLSAVGLAASAALGVDVTDLQAGARAMDEVLLGAGTMEENPAWLLAGLHWLHFLRGRNMTVLMPYADGLRDFTEWFAQLWGESLGKEGKGSTPLRALGAVDQHSQVQLYTAGPDDKLFTIIDVADRGERLILPSPSDASLAPLAYLGGQEMGAMLQAEARATAATLASLGRPVLWLEIPRLDAFRLGGLVYLYEVVTALTGRLLSVDPFDQPGVEQGKRFTYGLMGRKGFEEEGRKSTEAFARIESRTVSC</sequence>
<dbReference type="InterPro" id="IPR001672">
    <property type="entry name" value="G6P_Isomerase"/>
</dbReference>
<dbReference type="PANTHER" id="PTHR11469:SF1">
    <property type="entry name" value="GLUCOSE-6-PHOSPHATE ISOMERASE"/>
    <property type="match status" value="1"/>
</dbReference>
<dbReference type="PROSITE" id="PS51463">
    <property type="entry name" value="P_GLUCOSE_ISOMERASE_3"/>
    <property type="match status" value="1"/>
</dbReference>
<keyword evidence="5 7" id="KW-0413">Isomerase</keyword>
<evidence type="ECO:0000256" key="3">
    <source>
        <dbReference type="ARBA" id="ARBA00022432"/>
    </source>
</evidence>
<dbReference type="GO" id="GO:0005829">
    <property type="term" value="C:cytosol"/>
    <property type="evidence" value="ECO:0007669"/>
    <property type="project" value="TreeGrafter"/>
</dbReference>
<evidence type="ECO:0000256" key="1">
    <source>
        <dbReference type="ARBA" id="ARBA00004926"/>
    </source>
</evidence>
<dbReference type="GO" id="GO:0006094">
    <property type="term" value="P:gluconeogenesis"/>
    <property type="evidence" value="ECO:0007669"/>
    <property type="project" value="UniProtKB-UniRule"/>
</dbReference>
<dbReference type="InterPro" id="IPR018189">
    <property type="entry name" value="Phosphoglucose_isomerase_CS"/>
</dbReference>
<keyword evidence="3 7" id="KW-0312">Gluconeogenesis</keyword>
<dbReference type="EC" id="5.3.1.9" evidence="7"/>
<dbReference type="InterPro" id="IPR046348">
    <property type="entry name" value="SIS_dom_sf"/>
</dbReference>
<dbReference type="GO" id="GO:0097367">
    <property type="term" value="F:carbohydrate derivative binding"/>
    <property type="evidence" value="ECO:0007669"/>
    <property type="project" value="InterPro"/>
</dbReference>
<feature type="active site" description="Proton donor" evidence="7">
    <location>
        <position position="291"/>
    </location>
</feature>
<organism evidence="9 10">
    <name type="scientific">Aminithiophilus ramosus</name>
    <dbReference type="NCBI Taxonomy" id="3029084"/>
    <lineage>
        <taxon>Bacteria</taxon>
        <taxon>Thermotogati</taxon>
        <taxon>Synergistota</taxon>
        <taxon>Synergistia</taxon>
        <taxon>Synergistales</taxon>
        <taxon>Aminithiophilaceae</taxon>
        <taxon>Aminithiophilus</taxon>
    </lineage>
</organism>
<comment type="pathway">
    <text evidence="1 7 8">Carbohydrate degradation; glycolysis; D-glyceraldehyde 3-phosphate and glycerone phosphate from D-glucose: step 2/4.</text>
</comment>
<gene>
    <name evidence="7" type="primary">pgi</name>
    <name evidence="9" type="ORF">KAR29_08350</name>
</gene>
<dbReference type="PRINTS" id="PR00662">
    <property type="entry name" value="G6PISOMERASE"/>
</dbReference>
<comment type="subcellular location">
    <subcellularLocation>
        <location evidence="7">Cytoplasm</location>
    </subcellularLocation>
</comment>
<evidence type="ECO:0000256" key="8">
    <source>
        <dbReference type="RuleBase" id="RU000612"/>
    </source>
</evidence>
<keyword evidence="4 7" id="KW-0324">Glycolysis</keyword>
<evidence type="ECO:0000256" key="2">
    <source>
        <dbReference type="ARBA" id="ARBA00006604"/>
    </source>
</evidence>
<dbReference type="InterPro" id="IPR035482">
    <property type="entry name" value="SIS_PGI_2"/>
</dbReference>
<feature type="active site" evidence="7">
    <location>
        <position position="312"/>
    </location>
</feature>
<evidence type="ECO:0000313" key="10">
    <source>
        <dbReference type="Proteomes" id="UP000671879"/>
    </source>
</evidence>
<dbReference type="GO" id="GO:0004347">
    <property type="term" value="F:glucose-6-phosphate isomerase activity"/>
    <property type="evidence" value="ECO:0007669"/>
    <property type="project" value="UniProtKB-UniRule"/>
</dbReference>
<dbReference type="Gene3D" id="3.40.50.10490">
    <property type="entry name" value="Glucose-6-phosphate isomerase like protein, domain 1"/>
    <property type="match status" value="2"/>
</dbReference>
<dbReference type="HAMAP" id="MF_00473">
    <property type="entry name" value="G6P_isomerase"/>
    <property type="match status" value="1"/>
</dbReference>
<dbReference type="SUPFAM" id="SSF53697">
    <property type="entry name" value="SIS domain"/>
    <property type="match status" value="1"/>
</dbReference>
<evidence type="ECO:0000256" key="7">
    <source>
        <dbReference type="HAMAP-Rule" id="MF_00473"/>
    </source>
</evidence>
<evidence type="ECO:0000256" key="5">
    <source>
        <dbReference type="ARBA" id="ARBA00023235"/>
    </source>
</evidence>
<dbReference type="PANTHER" id="PTHR11469">
    <property type="entry name" value="GLUCOSE-6-PHOSPHATE ISOMERASE"/>
    <property type="match status" value="1"/>
</dbReference>
<dbReference type="EMBL" id="CP072943">
    <property type="protein sequence ID" value="QTX31390.1"/>
    <property type="molecule type" value="Genomic_DNA"/>
</dbReference>
<dbReference type="AlphaFoldDB" id="A0A9Q7EW37"/>
<dbReference type="InterPro" id="IPR035476">
    <property type="entry name" value="SIS_PGI_1"/>
</dbReference>
<proteinExistence type="inferred from homology"/>
<dbReference type="RefSeq" id="WP_274372546.1">
    <property type="nucleotide sequence ID" value="NZ_CP072943.1"/>
</dbReference>
<dbReference type="CDD" id="cd05016">
    <property type="entry name" value="SIS_PGI_2"/>
    <property type="match status" value="1"/>
</dbReference>
<evidence type="ECO:0000313" key="9">
    <source>
        <dbReference type="EMBL" id="QTX31390.1"/>
    </source>
</evidence>
<dbReference type="Proteomes" id="UP000671879">
    <property type="component" value="Chromosome"/>
</dbReference>
<dbReference type="KEGG" id="aram:KAR29_08350"/>
<keyword evidence="10" id="KW-1185">Reference proteome</keyword>
<dbReference type="Pfam" id="PF00342">
    <property type="entry name" value="PGI"/>
    <property type="match status" value="2"/>
</dbReference>
<dbReference type="GO" id="GO:0006096">
    <property type="term" value="P:glycolytic process"/>
    <property type="evidence" value="ECO:0007669"/>
    <property type="project" value="UniProtKB-UniRule"/>
</dbReference>
<dbReference type="CDD" id="cd05015">
    <property type="entry name" value="SIS_PGI_1"/>
    <property type="match status" value="1"/>
</dbReference>
<dbReference type="PROSITE" id="PS00765">
    <property type="entry name" value="P_GLUCOSE_ISOMERASE_1"/>
    <property type="match status" value="1"/>
</dbReference>